<gene>
    <name evidence="4" type="ORF">EX87_18590</name>
</gene>
<keyword evidence="4" id="KW-0614">Plasmid</keyword>
<proteinExistence type="inferred from homology"/>
<accession>A0A0F7EIZ7</accession>
<dbReference type="AlphaFoldDB" id="A0A0F7EIZ7"/>
<evidence type="ECO:0000256" key="2">
    <source>
        <dbReference type="SAM" id="Phobius"/>
    </source>
</evidence>
<comment type="similarity">
    <text evidence="1">Belongs to the EamA transporter family.</text>
</comment>
<name>A0A0F7EIZ7_BRELA</name>
<feature type="domain" description="EamA" evidence="3">
    <location>
        <begin position="3"/>
        <end position="61"/>
    </location>
</feature>
<keyword evidence="2" id="KW-0812">Transmembrane</keyword>
<dbReference type="GO" id="GO:0016020">
    <property type="term" value="C:membrane"/>
    <property type="evidence" value="ECO:0007669"/>
    <property type="project" value="InterPro"/>
</dbReference>
<dbReference type="EMBL" id="CP011076">
    <property type="protein sequence ID" value="AKF95653.1"/>
    <property type="molecule type" value="Genomic_DNA"/>
</dbReference>
<evidence type="ECO:0000259" key="3">
    <source>
        <dbReference type="Pfam" id="PF00892"/>
    </source>
</evidence>
<feature type="transmembrane region" description="Helical" evidence="2">
    <location>
        <begin position="32"/>
        <end position="52"/>
    </location>
</feature>
<keyword evidence="2" id="KW-1133">Transmembrane helix</keyword>
<protein>
    <recommendedName>
        <fullName evidence="3">EamA domain-containing protein</fullName>
    </recommendedName>
</protein>
<dbReference type="RefSeq" id="WP_031414747.1">
    <property type="nucleotide sequence ID" value="NZ_CP011076.1"/>
</dbReference>
<geneLocation type="plasmid" evidence="4">
    <name>unnamed2</name>
</geneLocation>
<dbReference type="Pfam" id="PF00892">
    <property type="entry name" value="EamA"/>
    <property type="match status" value="1"/>
</dbReference>
<sequence length="71" mass="8007">MKKGILLLVLATFLWAGNYICGRFLAPALPATLLNTIRWAISTVLLWGLLVFNKQNIPIFPIGKNFLFRGF</sequence>
<keyword evidence="2" id="KW-0472">Membrane</keyword>
<evidence type="ECO:0000313" key="4">
    <source>
        <dbReference type="EMBL" id="AKF95653.1"/>
    </source>
</evidence>
<dbReference type="InterPro" id="IPR000620">
    <property type="entry name" value="EamA_dom"/>
</dbReference>
<reference evidence="4" key="1">
    <citation type="submission" date="2015-03" db="EMBL/GenBank/DDBJ databases">
        <title>MIGS Cultured Bacterial/Archaeal sample from Brevibacillus laterosporus.</title>
        <authorList>
            <person name="Zeng D."/>
            <person name="Zhu L."/>
            <person name="Dong G."/>
            <person name="Ye W."/>
            <person name="Ren D."/>
            <person name="Wu L."/>
            <person name="Xu J."/>
            <person name="Li G."/>
            <person name="Guo L."/>
        </authorList>
    </citation>
    <scope>NUCLEOTIDE SEQUENCE</scope>
    <source>
        <strain evidence="4">B9</strain>
        <plasmid evidence="4">unnamed2</plasmid>
    </source>
</reference>
<organism evidence="4">
    <name type="scientific">Brevibacillus laterosporus</name>
    <name type="common">Bacillus laterosporus</name>
    <dbReference type="NCBI Taxonomy" id="1465"/>
    <lineage>
        <taxon>Bacteria</taxon>
        <taxon>Bacillati</taxon>
        <taxon>Bacillota</taxon>
        <taxon>Bacilli</taxon>
        <taxon>Bacillales</taxon>
        <taxon>Paenibacillaceae</taxon>
        <taxon>Brevibacillus</taxon>
    </lineage>
</organism>
<evidence type="ECO:0000256" key="1">
    <source>
        <dbReference type="ARBA" id="ARBA00007362"/>
    </source>
</evidence>